<dbReference type="SUPFAM" id="SSF52283">
    <property type="entry name" value="Formate/glycerate dehydrogenase catalytic domain-like"/>
    <property type="match status" value="1"/>
</dbReference>
<comment type="caution">
    <text evidence="6">The sequence shown here is derived from an EMBL/GenBank/DDBJ whole genome shotgun (WGS) entry which is preliminary data.</text>
</comment>
<protein>
    <submittedName>
        <fullName evidence="6">D-glycerate dehydrogenase</fullName>
    </submittedName>
</protein>
<dbReference type="InterPro" id="IPR029752">
    <property type="entry name" value="D-isomer_DH_CS1"/>
</dbReference>
<comment type="similarity">
    <text evidence="1 3">Belongs to the D-isomer specific 2-hydroxyacid dehydrogenase family.</text>
</comment>
<evidence type="ECO:0000259" key="4">
    <source>
        <dbReference type="Pfam" id="PF00389"/>
    </source>
</evidence>
<evidence type="ECO:0000256" key="3">
    <source>
        <dbReference type="RuleBase" id="RU003719"/>
    </source>
</evidence>
<dbReference type="RefSeq" id="WP_144848539.1">
    <property type="nucleotide sequence ID" value="NZ_VNJI01000019.1"/>
</dbReference>
<dbReference type="OrthoDB" id="9805416at2"/>
<dbReference type="Pfam" id="PF00389">
    <property type="entry name" value="2-Hacid_dh"/>
    <property type="match status" value="1"/>
</dbReference>
<dbReference type="PANTHER" id="PTHR10996:SF283">
    <property type="entry name" value="GLYOXYLATE_HYDROXYPYRUVATE REDUCTASE B"/>
    <property type="match status" value="1"/>
</dbReference>
<dbReference type="GO" id="GO:0005829">
    <property type="term" value="C:cytosol"/>
    <property type="evidence" value="ECO:0007669"/>
    <property type="project" value="TreeGrafter"/>
</dbReference>
<proteinExistence type="inferred from homology"/>
<dbReference type="InterPro" id="IPR006140">
    <property type="entry name" value="D-isomer_DH_NAD-bd"/>
</dbReference>
<feature type="domain" description="D-isomer specific 2-hydroxyacid dehydrogenase NAD-binding" evidence="5">
    <location>
        <begin position="109"/>
        <end position="287"/>
    </location>
</feature>
<dbReference type="Pfam" id="PF02826">
    <property type="entry name" value="2-Hacid_dh_C"/>
    <property type="match status" value="1"/>
</dbReference>
<organism evidence="6 7">
    <name type="scientific">Paenibacillus cremeus</name>
    <dbReference type="NCBI Taxonomy" id="2163881"/>
    <lineage>
        <taxon>Bacteria</taxon>
        <taxon>Bacillati</taxon>
        <taxon>Bacillota</taxon>
        <taxon>Bacilli</taxon>
        <taxon>Bacillales</taxon>
        <taxon>Paenibacillaceae</taxon>
        <taxon>Paenibacillus</taxon>
    </lineage>
</organism>
<name>A0A559K9N0_9BACL</name>
<feature type="domain" description="D-isomer specific 2-hydroxyacid dehydrogenase catalytic" evidence="4">
    <location>
        <begin position="3"/>
        <end position="319"/>
    </location>
</feature>
<dbReference type="InterPro" id="IPR036291">
    <property type="entry name" value="NAD(P)-bd_dom_sf"/>
</dbReference>
<evidence type="ECO:0000313" key="6">
    <source>
        <dbReference type="EMBL" id="TVY08826.1"/>
    </source>
</evidence>
<dbReference type="CDD" id="cd05301">
    <property type="entry name" value="GDH"/>
    <property type="match status" value="1"/>
</dbReference>
<evidence type="ECO:0000313" key="7">
    <source>
        <dbReference type="Proteomes" id="UP000317036"/>
    </source>
</evidence>
<keyword evidence="2 3" id="KW-0560">Oxidoreductase</keyword>
<reference evidence="6 7" key="1">
    <citation type="submission" date="2019-07" db="EMBL/GenBank/DDBJ databases">
        <authorList>
            <person name="Kim J."/>
        </authorList>
    </citation>
    <scope>NUCLEOTIDE SEQUENCE [LARGE SCALE GENOMIC DNA]</scope>
    <source>
        <strain evidence="6 7">JC52</strain>
    </source>
</reference>
<dbReference type="PANTHER" id="PTHR10996">
    <property type="entry name" value="2-HYDROXYACID DEHYDROGENASE-RELATED"/>
    <property type="match status" value="1"/>
</dbReference>
<accession>A0A559K9N0</accession>
<dbReference type="Proteomes" id="UP000317036">
    <property type="component" value="Unassembled WGS sequence"/>
</dbReference>
<dbReference type="InterPro" id="IPR006139">
    <property type="entry name" value="D-isomer_2_OHA_DH_cat_dom"/>
</dbReference>
<dbReference type="AlphaFoldDB" id="A0A559K9N0"/>
<dbReference type="Gene3D" id="3.40.50.720">
    <property type="entry name" value="NAD(P)-binding Rossmann-like Domain"/>
    <property type="match status" value="2"/>
</dbReference>
<evidence type="ECO:0000256" key="1">
    <source>
        <dbReference type="ARBA" id="ARBA00005854"/>
    </source>
</evidence>
<sequence>MKVLITRKIPQSIVKLFEDSQLEIHMWEHEDEPMPHELLLKESRQADAIFTNVSDRIDRELIQHAERLKVISTMAVGFNNIDIAEATRRGIPVGHTPDVLTEAVADLTFSLLLSSARRVVEGMNYIKAGQWKSWGPMLLTGQKVQGATLGIIGMGRIGEGVARRALGFDMNLLYFNRNRKVHAEQRLGAKYKDLDSLLKQSDFIVMLAPSTPETYKMIGAREFSLMKSNAVFINTSRGANVDEQALYSALKDGKIWAAGLDVFEKEPISPDHPLLQLDNVIALPHIGSANVETRMKMAEIAAVHILDGLLGKRLTHCVNPEVNV</sequence>
<evidence type="ECO:0000256" key="2">
    <source>
        <dbReference type="ARBA" id="ARBA00023002"/>
    </source>
</evidence>
<dbReference type="EMBL" id="VNJI01000019">
    <property type="protein sequence ID" value="TVY08826.1"/>
    <property type="molecule type" value="Genomic_DNA"/>
</dbReference>
<dbReference type="PROSITE" id="PS00065">
    <property type="entry name" value="D_2_HYDROXYACID_DH_1"/>
    <property type="match status" value="1"/>
</dbReference>
<dbReference type="FunFam" id="3.40.50.720:FF:000462">
    <property type="entry name" value="Glyoxylate reductase (NADP+)"/>
    <property type="match status" value="1"/>
</dbReference>
<dbReference type="GO" id="GO:0030267">
    <property type="term" value="F:glyoxylate reductase (NADPH) activity"/>
    <property type="evidence" value="ECO:0007669"/>
    <property type="project" value="TreeGrafter"/>
</dbReference>
<dbReference type="InterPro" id="IPR050223">
    <property type="entry name" value="D-isomer_2-hydroxyacid_DH"/>
</dbReference>
<dbReference type="GO" id="GO:0016618">
    <property type="term" value="F:hydroxypyruvate reductase [NAD(P)H] activity"/>
    <property type="evidence" value="ECO:0007669"/>
    <property type="project" value="TreeGrafter"/>
</dbReference>
<keyword evidence="7" id="KW-1185">Reference proteome</keyword>
<dbReference type="SUPFAM" id="SSF51735">
    <property type="entry name" value="NAD(P)-binding Rossmann-fold domains"/>
    <property type="match status" value="1"/>
</dbReference>
<dbReference type="GO" id="GO:0051287">
    <property type="term" value="F:NAD binding"/>
    <property type="evidence" value="ECO:0007669"/>
    <property type="project" value="InterPro"/>
</dbReference>
<gene>
    <name evidence="6" type="ORF">FPZ49_16245</name>
</gene>
<evidence type="ECO:0000259" key="5">
    <source>
        <dbReference type="Pfam" id="PF02826"/>
    </source>
</evidence>